<gene>
    <name evidence="2" type="ORF">C8N24_3846</name>
</gene>
<dbReference type="OrthoDB" id="3751446at2"/>
<protein>
    <submittedName>
        <fullName evidence="2">Uncharacterized protein</fullName>
    </submittedName>
</protein>
<proteinExistence type="predicted"/>
<dbReference type="EMBL" id="RBIL01000001">
    <property type="protein sequence ID" value="RKQ93970.1"/>
    <property type="molecule type" value="Genomic_DNA"/>
</dbReference>
<dbReference type="AlphaFoldDB" id="A0A660LIQ7"/>
<feature type="compositionally biased region" description="Low complexity" evidence="1">
    <location>
        <begin position="59"/>
        <end position="77"/>
    </location>
</feature>
<accession>A0A660LIQ7</accession>
<keyword evidence="3" id="KW-1185">Reference proteome</keyword>
<organism evidence="2 3">
    <name type="scientific">Solirubrobacter pauli</name>
    <dbReference type="NCBI Taxonomy" id="166793"/>
    <lineage>
        <taxon>Bacteria</taxon>
        <taxon>Bacillati</taxon>
        <taxon>Actinomycetota</taxon>
        <taxon>Thermoleophilia</taxon>
        <taxon>Solirubrobacterales</taxon>
        <taxon>Solirubrobacteraceae</taxon>
        <taxon>Solirubrobacter</taxon>
    </lineage>
</organism>
<dbReference type="RefSeq" id="WP_121252566.1">
    <property type="nucleotide sequence ID" value="NZ_RBIL01000001.1"/>
</dbReference>
<dbReference type="Proteomes" id="UP000278962">
    <property type="component" value="Unassembled WGS sequence"/>
</dbReference>
<evidence type="ECO:0000313" key="2">
    <source>
        <dbReference type="EMBL" id="RKQ93970.1"/>
    </source>
</evidence>
<comment type="caution">
    <text evidence="2">The sequence shown here is derived from an EMBL/GenBank/DDBJ whole genome shotgun (WGS) entry which is preliminary data.</text>
</comment>
<evidence type="ECO:0000256" key="1">
    <source>
        <dbReference type="SAM" id="MobiDB-lite"/>
    </source>
</evidence>
<evidence type="ECO:0000313" key="3">
    <source>
        <dbReference type="Proteomes" id="UP000278962"/>
    </source>
</evidence>
<name>A0A660LIQ7_9ACTN</name>
<reference evidence="2 3" key="1">
    <citation type="submission" date="2018-10" db="EMBL/GenBank/DDBJ databases">
        <title>Genomic Encyclopedia of Archaeal and Bacterial Type Strains, Phase II (KMG-II): from individual species to whole genera.</title>
        <authorList>
            <person name="Goeker M."/>
        </authorList>
    </citation>
    <scope>NUCLEOTIDE SEQUENCE [LARGE SCALE GENOMIC DNA]</scope>
    <source>
        <strain evidence="2 3">DSM 14954</strain>
    </source>
</reference>
<feature type="region of interest" description="Disordered" evidence="1">
    <location>
        <begin position="52"/>
        <end position="77"/>
    </location>
</feature>
<sequence>MTKIPALREALESTAERHYARRRLLVWPRRVLIPSAVAVAVWLAFSTLNGRSPESNDEVAATPTPVPHTVKVTTKQPPATSNKTVFVRASLLDGNAAVEAFRAETGANGQLDHAWRTPGMQGEQAHVFLYRRGGERCLSVVDPSASEPGDRGVGCSDDVTFRRFGVSSMVGTNYAAVIPDGRPAPVYRDADGHQRKLKIADGGLVAITGAPGGASVTLHGPRATQRADAFPRSRPMTLYSCSNGKGVAFPADAPKPASDPCATVGSQG</sequence>